<organism evidence="3">
    <name type="scientific">Schistocephalus solidus</name>
    <name type="common">Tapeworm</name>
    <dbReference type="NCBI Taxonomy" id="70667"/>
    <lineage>
        <taxon>Eukaryota</taxon>
        <taxon>Metazoa</taxon>
        <taxon>Spiralia</taxon>
        <taxon>Lophotrochozoa</taxon>
        <taxon>Platyhelminthes</taxon>
        <taxon>Cestoda</taxon>
        <taxon>Eucestoda</taxon>
        <taxon>Diphyllobothriidea</taxon>
        <taxon>Diphyllobothriidae</taxon>
        <taxon>Schistocephalus</taxon>
    </lineage>
</organism>
<dbReference type="Proteomes" id="UP000275846">
    <property type="component" value="Unassembled WGS sequence"/>
</dbReference>
<sequence>MSALSSLPQFCDIGCEHPHCKQPSNTLPPLTTTNFTTIATTVVKAALGTATTMTTTTTTASNGENSPGALTSISNTSVRSTVDSIPVCPNVDGIFTYRIYLPGHLRIHPTGNYPFRPAQINPKNWDDLARNRPSWRRTVKTGVTIYKANRIAAAKAKRVTRKSQASLINSENVQPRPTCRHCQRNFSARIGPVGHRRTQGNNNPTT</sequence>
<evidence type="ECO:0000313" key="3">
    <source>
        <dbReference type="WBParaSite" id="SSLN_0000231601-mRNA-1"/>
    </source>
</evidence>
<dbReference type="EMBL" id="UYSU01032207">
    <property type="protein sequence ID" value="VDL88631.1"/>
    <property type="molecule type" value="Genomic_DNA"/>
</dbReference>
<protein>
    <submittedName>
        <fullName evidence="3">C2H2-type domain-containing protein</fullName>
    </submittedName>
</protein>
<proteinExistence type="predicted"/>
<gene>
    <name evidence="1" type="ORF">SSLN_LOCUS2246</name>
</gene>
<dbReference type="AlphaFoldDB" id="A0A183SDE8"/>
<keyword evidence="2" id="KW-1185">Reference proteome</keyword>
<reference evidence="3" key="1">
    <citation type="submission" date="2016-06" db="UniProtKB">
        <authorList>
            <consortium name="WormBaseParasite"/>
        </authorList>
    </citation>
    <scope>IDENTIFICATION</scope>
</reference>
<reference evidence="1 2" key="2">
    <citation type="submission" date="2018-11" db="EMBL/GenBank/DDBJ databases">
        <authorList>
            <consortium name="Pathogen Informatics"/>
        </authorList>
    </citation>
    <scope>NUCLEOTIDE SEQUENCE [LARGE SCALE GENOMIC DNA]</scope>
    <source>
        <strain evidence="1 2">NST_G2</strain>
    </source>
</reference>
<evidence type="ECO:0000313" key="2">
    <source>
        <dbReference type="Proteomes" id="UP000275846"/>
    </source>
</evidence>
<evidence type="ECO:0000313" key="1">
    <source>
        <dbReference type="EMBL" id="VDL88631.1"/>
    </source>
</evidence>
<accession>A0A183SDE8</accession>
<name>A0A183SDE8_SCHSO</name>
<dbReference type="WBParaSite" id="SSLN_0000231601-mRNA-1">
    <property type="protein sequence ID" value="SSLN_0000231601-mRNA-1"/>
    <property type="gene ID" value="SSLN_0000231601"/>
</dbReference>